<dbReference type="AlphaFoldDB" id="A0AAD4N408"/>
<accession>A0AAD4N408</accession>
<feature type="transmembrane region" description="Helical" evidence="1">
    <location>
        <begin position="124"/>
        <end position="144"/>
    </location>
</feature>
<dbReference type="SUPFAM" id="SSF81321">
    <property type="entry name" value="Family A G protein-coupled receptor-like"/>
    <property type="match status" value="1"/>
</dbReference>
<dbReference type="PANTHER" id="PTHR23021">
    <property type="entry name" value="SERPENTINE RECEPTOR, CLASS T"/>
    <property type="match status" value="1"/>
</dbReference>
<feature type="transmembrane region" description="Helical" evidence="1">
    <location>
        <begin position="12"/>
        <end position="31"/>
    </location>
</feature>
<dbReference type="Proteomes" id="UP001201812">
    <property type="component" value="Unassembled WGS sequence"/>
</dbReference>
<evidence type="ECO:0000256" key="1">
    <source>
        <dbReference type="SAM" id="Phobius"/>
    </source>
</evidence>
<organism evidence="2 3">
    <name type="scientific">Ditylenchus destructor</name>
    <dbReference type="NCBI Taxonomy" id="166010"/>
    <lineage>
        <taxon>Eukaryota</taxon>
        <taxon>Metazoa</taxon>
        <taxon>Ecdysozoa</taxon>
        <taxon>Nematoda</taxon>
        <taxon>Chromadorea</taxon>
        <taxon>Rhabditida</taxon>
        <taxon>Tylenchina</taxon>
        <taxon>Tylenchomorpha</taxon>
        <taxon>Sphaerularioidea</taxon>
        <taxon>Anguinidae</taxon>
        <taxon>Anguininae</taxon>
        <taxon>Ditylenchus</taxon>
    </lineage>
</organism>
<evidence type="ECO:0000313" key="3">
    <source>
        <dbReference type="Proteomes" id="UP001201812"/>
    </source>
</evidence>
<sequence length="284" mass="31875">MEASSAGENIAVGISIIIYTWFILALNVTVMQAIHQNSEMYRLNSYKLMLGLAYSDSIQMIIHSITGIFTIFQVTIYPLNKILGSIACYKFYAVVNLILAINRFVTVASPHTESWMFSKRRMKIWFLGAFAVAFCFFIANISPWSSKLYWTDNWSWHYDKSLPWSGGVSLAAEIVDLSTIFIAGILYVSIFVIIFRKVLLPETKLAHLVLNFMDMGNSAVNPILYLLINSAFRTKFGATIRSSRISQLVVKKVALTFGQKILPMPLSPTVNPSTNVSVGLNNTK</sequence>
<dbReference type="Gene3D" id="1.20.1070.10">
    <property type="entry name" value="Rhodopsin 7-helix transmembrane proteins"/>
    <property type="match status" value="1"/>
</dbReference>
<keyword evidence="1" id="KW-0812">Transmembrane</keyword>
<proteinExistence type="predicted"/>
<feature type="transmembrane region" description="Helical" evidence="1">
    <location>
        <begin position="52"/>
        <end position="76"/>
    </location>
</feature>
<name>A0AAD4N408_9BILA</name>
<feature type="transmembrane region" description="Helical" evidence="1">
    <location>
        <begin position="164"/>
        <end position="195"/>
    </location>
</feature>
<keyword evidence="3" id="KW-1185">Reference proteome</keyword>
<dbReference type="PANTHER" id="PTHR23021:SF82">
    <property type="entry name" value="G PROTEIN-COUPLED RECEPTOR"/>
    <property type="match status" value="1"/>
</dbReference>
<gene>
    <name evidence="2" type="ORF">DdX_08888</name>
</gene>
<feature type="transmembrane region" description="Helical" evidence="1">
    <location>
        <begin position="82"/>
        <end position="104"/>
    </location>
</feature>
<dbReference type="InterPro" id="IPR019425">
    <property type="entry name" value="7TM_GPCR_serpentine_rcpt_Srt"/>
</dbReference>
<reference evidence="2" key="1">
    <citation type="submission" date="2022-01" db="EMBL/GenBank/DDBJ databases">
        <title>Genome Sequence Resource for Two Populations of Ditylenchus destructor, the Migratory Endoparasitic Phytonematode.</title>
        <authorList>
            <person name="Zhang H."/>
            <person name="Lin R."/>
            <person name="Xie B."/>
        </authorList>
    </citation>
    <scope>NUCLEOTIDE SEQUENCE</scope>
    <source>
        <strain evidence="2">BazhouSP</strain>
    </source>
</reference>
<keyword evidence="1" id="KW-0472">Membrane</keyword>
<dbReference type="EMBL" id="JAKKPZ010000014">
    <property type="protein sequence ID" value="KAI1714001.1"/>
    <property type="molecule type" value="Genomic_DNA"/>
</dbReference>
<protein>
    <submittedName>
        <fullName evidence="2">Serpentine type 7TM GPCR chemoreceptor srt domain-containing protein</fullName>
    </submittedName>
</protein>
<keyword evidence="1" id="KW-1133">Transmembrane helix</keyword>
<evidence type="ECO:0000313" key="2">
    <source>
        <dbReference type="EMBL" id="KAI1714001.1"/>
    </source>
</evidence>
<comment type="caution">
    <text evidence="2">The sequence shown here is derived from an EMBL/GenBank/DDBJ whole genome shotgun (WGS) entry which is preliminary data.</text>
</comment>
<dbReference type="Pfam" id="PF10321">
    <property type="entry name" value="7TM_GPCR_Srt"/>
    <property type="match status" value="1"/>
</dbReference>